<keyword evidence="1" id="KW-0547">Nucleotide-binding</keyword>
<feature type="compositionally biased region" description="Acidic residues" evidence="3">
    <location>
        <begin position="289"/>
        <end position="305"/>
    </location>
</feature>
<evidence type="ECO:0000256" key="1">
    <source>
        <dbReference type="ARBA" id="ARBA00022741"/>
    </source>
</evidence>
<feature type="region of interest" description="Disordered" evidence="3">
    <location>
        <begin position="340"/>
        <end position="364"/>
    </location>
</feature>
<dbReference type="GO" id="GO:0005524">
    <property type="term" value="F:ATP binding"/>
    <property type="evidence" value="ECO:0007669"/>
    <property type="project" value="UniProtKB-KW"/>
</dbReference>
<evidence type="ECO:0000313" key="4">
    <source>
        <dbReference type="EMBL" id="KAE8671155.1"/>
    </source>
</evidence>
<feature type="compositionally biased region" description="Basic and acidic residues" evidence="3">
    <location>
        <begin position="353"/>
        <end position="364"/>
    </location>
</feature>
<proteinExistence type="predicted"/>
<dbReference type="GO" id="GO:0016787">
    <property type="term" value="F:hydrolase activity"/>
    <property type="evidence" value="ECO:0007669"/>
    <property type="project" value="UniProtKB-KW"/>
</dbReference>
<evidence type="ECO:0000256" key="3">
    <source>
        <dbReference type="SAM" id="MobiDB-lite"/>
    </source>
</evidence>
<keyword evidence="4" id="KW-0378">Hydrolase</keyword>
<organism evidence="4 5">
    <name type="scientific">Hibiscus syriacus</name>
    <name type="common">Rose of Sharon</name>
    <dbReference type="NCBI Taxonomy" id="106335"/>
    <lineage>
        <taxon>Eukaryota</taxon>
        <taxon>Viridiplantae</taxon>
        <taxon>Streptophyta</taxon>
        <taxon>Embryophyta</taxon>
        <taxon>Tracheophyta</taxon>
        <taxon>Spermatophyta</taxon>
        <taxon>Magnoliopsida</taxon>
        <taxon>eudicotyledons</taxon>
        <taxon>Gunneridae</taxon>
        <taxon>Pentapetalae</taxon>
        <taxon>rosids</taxon>
        <taxon>malvids</taxon>
        <taxon>Malvales</taxon>
        <taxon>Malvaceae</taxon>
        <taxon>Malvoideae</taxon>
        <taxon>Hibiscus</taxon>
    </lineage>
</organism>
<protein>
    <submittedName>
        <fullName evidence="4">P-loop containing nucleoside triphosphate hydrolases superfamily protein isoform 2</fullName>
    </submittedName>
</protein>
<gene>
    <name evidence="4" type="ORF">F3Y22_tig00111990pilonHSYRG00053</name>
</gene>
<feature type="compositionally biased region" description="Basic and acidic residues" evidence="3">
    <location>
        <begin position="91"/>
        <end position="101"/>
    </location>
</feature>
<reference evidence="4" key="1">
    <citation type="submission" date="2019-09" db="EMBL/GenBank/DDBJ databases">
        <title>Draft genome information of white flower Hibiscus syriacus.</title>
        <authorList>
            <person name="Kim Y.-M."/>
        </authorList>
    </citation>
    <scope>NUCLEOTIDE SEQUENCE [LARGE SCALE GENOMIC DNA]</scope>
    <source>
        <strain evidence="4">YM2019G1</strain>
    </source>
</reference>
<dbReference type="EMBL" id="VEPZ02001480">
    <property type="protein sequence ID" value="KAE8671155.1"/>
    <property type="molecule type" value="Genomic_DNA"/>
</dbReference>
<keyword evidence="2" id="KW-0067">ATP-binding</keyword>
<dbReference type="GO" id="GO:0005741">
    <property type="term" value="C:mitochondrial outer membrane"/>
    <property type="evidence" value="ECO:0007669"/>
    <property type="project" value="TreeGrafter"/>
</dbReference>
<sequence length="614" mass="69362">MYARRIKGRSQIWSLVFQQWKHLIRPHSQDNACYRSLKYPYAVRTGCSDVSLIKKSVLDSSYTRGIAPAFVYGRSAPCLSSHQLRLYSSKGDGKNASEDNYRPVNDGTNFDKGKARQEKFGKDVKPCDIHAQLGEQDQKEWLNNEKLFIESKKKESPFLTRREKFKNEFSRRVLPWEKIHVSWETFPYHIHENTKNILVECVASHLKHRELTASYGARLPSSSGRILLQSVPGTELYRERVVRALARELQVPLLVLDSSVLAPYDFGDDCSSESESDEDNLESAVDGTSESEIEDENDASNEEDCTSSNETNCSDVDEVQATAEAALKKLVPYNLEEFEKRVSGESESSSESSKSEADESADKSKHLLKKGDRVKYIGCNVQSEARKRIVLGKIPTYDGLTNVYTSIRGRILLVLISSTMFSSEQMMENSFLVMTWLLNSTIPSISVNFLLYNTTAEIWSAVRETYSSTGNIVELYHIEDQAATLKQGTMPVTLYYNTLTALWQQLDFTGYFSSSLPSRGFAIVKKEEVAGVMLPDEPYSTPEGSALLINNLILRNEGDLLCEHCKKLDHSKEKCWKFHGKPQDWKSKTSQDNKSSLVAATSVTASAKNRMMNF</sequence>
<dbReference type="InterPro" id="IPR051701">
    <property type="entry name" value="Mito_OM_Translocase_MSP1"/>
</dbReference>
<feature type="region of interest" description="Disordered" evidence="3">
    <location>
        <begin position="90"/>
        <end position="110"/>
    </location>
</feature>
<dbReference type="Proteomes" id="UP000436088">
    <property type="component" value="Unassembled WGS sequence"/>
</dbReference>
<evidence type="ECO:0000256" key="2">
    <source>
        <dbReference type="ARBA" id="ARBA00022840"/>
    </source>
</evidence>
<name>A0A6A2XWF8_HIBSY</name>
<feature type="region of interest" description="Disordered" evidence="3">
    <location>
        <begin position="267"/>
        <end position="316"/>
    </location>
</feature>
<dbReference type="PANTHER" id="PTHR45644">
    <property type="entry name" value="AAA ATPASE, PUTATIVE (AFU_ORTHOLOGUE AFUA_2G12920)-RELATED-RELATED"/>
    <property type="match status" value="1"/>
</dbReference>
<comment type="caution">
    <text evidence="4">The sequence shown here is derived from an EMBL/GenBank/DDBJ whole genome shotgun (WGS) entry which is preliminary data.</text>
</comment>
<dbReference type="PANTHER" id="PTHR45644:SF78">
    <property type="entry name" value="P-LOOP CONTAINING NUCLEOSIDE TRIPHOSPHATE HYDROLASES SUPERFAMILY PROTEIN"/>
    <property type="match status" value="1"/>
</dbReference>
<evidence type="ECO:0000313" key="5">
    <source>
        <dbReference type="Proteomes" id="UP000436088"/>
    </source>
</evidence>
<keyword evidence="5" id="KW-1185">Reference proteome</keyword>
<accession>A0A6A2XWF8</accession>
<feature type="compositionally biased region" description="Acidic residues" evidence="3">
    <location>
        <begin position="267"/>
        <end position="281"/>
    </location>
</feature>
<dbReference type="AlphaFoldDB" id="A0A6A2XWF8"/>